<accession>A0ABR6Z3D2</accession>
<proteinExistence type="predicted"/>
<evidence type="ECO:0000313" key="2">
    <source>
        <dbReference type="Proteomes" id="UP000646911"/>
    </source>
</evidence>
<organism evidence="1 2">
    <name type="scientific">Undibacterium umbellatum</name>
    <dbReference type="NCBI Taxonomy" id="2762300"/>
    <lineage>
        <taxon>Bacteria</taxon>
        <taxon>Pseudomonadati</taxon>
        <taxon>Pseudomonadota</taxon>
        <taxon>Betaproteobacteria</taxon>
        <taxon>Burkholderiales</taxon>
        <taxon>Oxalobacteraceae</taxon>
        <taxon>Undibacterium</taxon>
    </lineage>
</organism>
<dbReference type="EMBL" id="JACOFX010000001">
    <property type="protein sequence ID" value="MBC3906237.1"/>
    <property type="molecule type" value="Genomic_DNA"/>
</dbReference>
<evidence type="ECO:0000313" key="1">
    <source>
        <dbReference type="EMBL" id="MBC3906237.1"/>
    </source>
</evidence>
<keyword evidence="2" id="KW-1185">Reference proteome</keyword>
<comment type="caution">
    <text evidence="1">The sequence shown here is derived from an EMBL/GenBank/DDBJ whole genome shotgun (WGS) entry which is preliminary data.</text>
</comment>
<protein>
    <submittedName>
        <fullName evidence="1">Uncharacterized protein</fullName>
    </submittedName>
</protein>
<dbReference type="RefSeq" id="WP_186951474.1">
    <property type="nucleotide sequence ID" value="NZ_JACOFX010000001.1"/>
</dbReference>
<dbReference type="Proteomes" id="UP000646911">
    <property type="component" value="Unassembled WGS sequence"/>
</dbReference>
<name>A0ABR6Z3D2_9BURK</name>
<sequence length="73" mass="8277">MNTQTPFNLAPGHFAQPAVDSKPMLINGQNLIDAFAQCGMEQCEKMAAMLDQGRYENFGRMMFKVMREWSEAT</sequence>
<reference evidence="1 2" key="1">
    <citation type="submission" date="2020-08" db="EMBL/GenBank/DDBJ databases">
        <title>Novel species isolated from subtropical streams in China.</title>
        <authorList>
            <person name="Lu H."/>
        </authorList>
    </citation>
    <scope>NUCLEOTIDE SEQUENCE [LARGE SCALE GENOMIC DNA]</scope>
    <source>
        <strain evidence="1 2">NL8W</strain>
    </source>
</reference>
<gene>
    <name evidence="1" type="ORF">H8L47_01515</name>
</gene>